<name>A0A6J4P102_9ACTN</name>
<feature type="transmembrane region" description="Helical" evidence="1">
    <location>
        <begin position="76"/>
        <end position="99"/>
    </location>
</feature>
<reference evidence="2" key="1">
    <citation type="submission" date="2020-02" db="EMBL/GenBank/DDBJ databases">
        <authorList>
            <person name="Meier V. D."/>
        </authorList>
    </citation>
    <scope>NUCLEOTIDE SEQUENCE</scope>
    <source>
        <strain evidence="2">AVDCRST_MAG01</strain>
    </source>
</reference>
<keyword evidence="1" id="KW-0472">Membrane</keyword>
<feature type="transmembrane region" description="Helical" evidence="1">
    <location>
        <begin position="41"/>
        <end position="64"/>
    </location>
</feature>
<feature type="transmembrane region" description="Helical" evidence="1">
    <location>
        <begin position="111"/>
        <end position="130"/>
    </location>
</feature>
<gene>
    <name evidence="2" type="ORF">AVDCRST_MAG01-01-823</name>
</gene>
<keyword evidence="1" id="KW-0812">Transmembrane</keyword>
<keyword evidence="1" id="KW-1133">Transmembrane helix</keyword>
<dbReference type="EMBL" id="CADCUW010000129">
    <property type="protein sequence ID" value="CAA9397261.1"/>
    <property type="molecule type" value="Genomic_DNA"/>
</dbReference>
<accession>A0A6J4P102</accession>
<evidence type="ECO:0000313" key="2">
    <source>
        <dbReference type="EMBL" id="CAA9397261.1"/>
    </source>
</evidence>
<sequence>MRLFLPIAAVAVGLCNAFLISGYGDSPRGGPFVWKIQTGPLFTAHMLAAVLAGLLVSGALLLFADRKLRGGSFARYLLMWAAICGGGAILSVFWHGSIILLDESVPMPQGLGILFDVAFPAAAGGILGVVEGTYPGLPLASLLGVFGSPTPVRDG</sequence>
<evidence type="ECO:0000256" key="1">
    <source>
        <dbReference type="SAM" id="Phobius"/>
    </source>
</evidence>
<protein>
    <submittedName>
        <fullName evidence="2">Uncharacterized protein</fullName>
    </submittedName>
</protein>
<dbReference type="AlphaFoldDB" id="A0A6J4P102"/>
<proteinExistence type="predicted"/>
<organism evidence="2">
    <name type="scientific">uncultured Rubrobacteraceae bacterium</name>
    <dbReference type="NCBI Taxonomy" id="349277"/>
    <lineage>
        <taxon>Bacteria</taxon>
        <taxon>Bacillati</taxon>
        <taxon>Actinomycetota</taxon>
        <taxon>Rubrobacteria</taxon>
        <taxon>Rubrobacterales</taxon>
        <taxon>Rubrobacteraceae</taxon>
        <taxon>environmental samples</taxon>
    </lineage>
</organism>